<protein>
    <recommendedName>
        <fullName evidence="7">HTH myb-type domain-containing protein</fullName>
    </recommendedName>
</protein>
<evidence type="ECO:0000256" key="3">
    <source>
        <dbReference type="ARBA" id="ARBA00023125"/>
    </source>
</evidence>
<feature type="region of interest" description="Disordered" evidence="6">
    <location>
        <begin position="50"/>
        <end position="241"/>
    </location>
</feature>
<dbReference type="EMBL" id="CM029037">
    <property type="protein sequence ID" value="KAG2656893.1"/>
    <property type="molecule type" value="Genomic_DNA"/>
</dbReference>
<dbReference type="SUPFAM" id="SSF46689">
    <property type="entry name" value="Homeodomain-like"/>
    <property type="match status" value="1"/>
</dbReference>
<dbReference type="PANTHER" id="PTHR31003:SF16">
    <property type="entry name" value="TRANSCRIPTION FACTOR HHO2"/>
    <property type="match status" value="1"/>
</dbReference>
<comment type="caution">
    <text evidence="8">The sequence shown here is derived from an EMBL/GenBank/DDBJ whole genome shotgun (WGS) entry which is preliminary data.</text>
</comment>
<comment type="subcellular location">
    <subcellularLocation>
        <location evidence="1">Nucleus</location>
    </subcellularLocation>
</comment>
<evidence type="ECO:0000256" key="5">
    <source>
        <dbReference type="ARBA" id="ARBA00023242"/>
    </source>
</evidence>
<feature type="compositionally biased region" description="Low complexity" evidence="6">
    <location>
        <begin position="68"/>
        <end position="83"/>
    </location>
</feature>
<dbReference type="Proteomes" id="UP000823388">
    <property type="component" value="Chromosome 1K"/>
</dbReference>
<feature type="compositionally biased region" description="Basic and acidic residues" evidence="6">
    <location>
        <begin position="84"/>
        <end position="99"/>
    </location>
</feature>
<dbReference type="Pfam" id="PF26575">
    <property type="entry name" value="HHO5_N"/>
    <property type="match status" value="1"/>
</dbReference>
<keyword evidence="2" id="KW-0805">Transcription regulation</keyword>
<dbReference type="InterPro" id="IPR009057">
    <property type="entry name" value="Homeodomain-like_sf"/>
</dbReference>
<feature type="compositionally biased region" description="Basic and acidic residues" evidence="6">
    <location>
        <begin position="193"/>
        <end position="223"/>
    </location>
</feature>
<dbReference type="Gene3D" id="1.10.10.60">
    <property type="entry name" value="Homeodomain-like"/>
    <property type="match status" value="1"/>
</dbReference>
<dbReference type="PROSITE" id="PS51294">
    <property type="entry name" value="HTH_MYB"/>
    <property type="match status" value="1"/>
</dbReference>
<evidence type="ECO:0000313" key="8">
    <source>
        <dbReference type="EMBL" id="KAG2656893.1"/>
    </source>
</evidence>
<evidence type="ECO:0000256" key="4">
    <source>
        <dbReference type="ARBA" id="ARBA00023163"/>
    </source>
</evidence>
<dbReference type="NCBIfam" id="TIGR01557">
    <property type="entry name" value="myb_SHAQKYF"/>
    <property type="match status" value="1"/>
</dbReference>
<dbReference type="InterPro" id="IPR044787">
    <property type="entry name" value="HHO5-like"/>
</dbReference>
<feature type="domain" description="HTH myb-type" evidence="7">
    <location>
        <begin position="235"/>
        <end position="293"/>
    </location>
</feature>
<dbReference type="InterPro" id="IPR017930">
    <property type="entry name" value="Myb_dom"/>
</dbReference>
<name>A0A8T0XI00_PANVG</name>
<feature type="compositionally biased region" description="Low complexity" evidence="6">
    <location>
        <begin position="311"/>
        <end position="345"/>
    </location>
</feature>
<dbReference type="InterPro" id="IPR058673">
    <property type="entry name" value="HHO5-like_N"/>
</dbReference>
<gene>
    <name evidence="8" type="ORF">PVAP13_1KG123400</name>
</gene>
<organism evidence="8 9">
    <name type="scientific">Panicum virgatum</name>
    <name type="common">Blackwell switchgrass</name>
    <dbReference type="NCBI Taxonomy" id="38727"/>
    <lineage>
        <taxon>Eukaryota</taxon>
        <taxon>Viridiplantae</taxon>
        <taxon>Streptophyta</taxon>
        <taxon>Embryophyta</taxon>
        <taxon>Tracheophyta</taxon>
        <taxon>Spermatophyta</taxon>
        <taxon>Magnoliopsida</taxon>
        <taxon>Liliopsida</taxon>
        <taxon>Poales</taxon>
        <taxon>Poaceae</taxon>
        <taxon>PACMAD clade</taxon>
        <taxon>Panicoideae</taxon>
        <taxon>Panicodae</taxon>
        <taxon>Paniceae</taxon>
        <taxon>Panicinae</taxon>
        <taxon>Panicum</taxon>
        <taxon>Panicum sect. Hiantes</taxon>
    </lineage>
</organism>
<dbReference type="PANTHER" id="PTHR31003">
    <property type="entry name" value="MYB FAMILY TRANSCRIPTION FACTOR"/>
    <property type="match status" value="1"/>
</dbReference>
<evidence type="ECO:0000256" key="2">
    <source>
        <dbReference type="ARBA" id="ARBA00023015"/>
    </source>
</evidence>
<keyword evidence="3" id="KW-0238">DNA-binding</keyword>
<feature type="region of interest" description="Disordered" evidence="6">
    <location>
        <begin position="278"/>
        <end position="357"/>
    </location>
</feature>
<evidence type="ECO:0000313" key="9">
    <source>
        <dbReference type="Proteomes" id="UP000823388"/>
    </source>
</evidence>
<evidence type="ECO:0000256" key="6">
    <source>
        <dbReference type="SAM" id="MobiDB-lite"/>
    </source>
</evidence>
<dbReference type="GO" id="GO:0003700">
    <property type="term" value="F:DNA-binding transcription factor activity"/>
    <property type="evidence" value="ECO:0007669"/>
    <property type="project" value="InterPro"/>
</dbReference>
<reference evidence="8" key="1">
    <citation type="submission" date="2020-05" db="EMBL/GenBank/DDBJ databases">
        <title>WGS assembly of Panicum virgatum.</title>
        <authorList>
            <person name="Lovell J.T."/>
            <person name="Jenkins J."/>
            <person name="Shu S."/>
            <person name="Juenger T.E."/>
            <person name="Schmutz J."/>
        </authorList>
    </citation>
    <scope>NUCLEOTIDE SEQUENCE</scope>
    <source>
        <strain evidence="8">AP13</strain>
    </source>
</reference>
<feature type="compositionally biased region" description="Low complexity" evidence="6">
    <location>
        <begin position="168"/>
        <end position="178"/>
    </location>
</feature>
<dbReference type="AlphaFoldDB" id="A0A8T0XI00"/>
<keyword evidence="4" id="KW-0804">Transcription</keyword>
<keyword evidence="9" id="KW-1185">Reference proteome</keyword>
<accession>A0A8T0XI00</accession>
<dbReference type="GO" id="GO:0005634">
    <property type="term" value="C:nucleus"/>
    <property type="evidence" value="ECO:0007669"/>
    <property type="project" value="UniProtKB-SubCell"/>
</dbReference>
<dbReference type="GO" id="GO:0003677">
    <property type="term" value="F:DNA binding"/>
    <property type="evidence" value="ECO:0007669"/>
    <property type="project" value="UniProtKB-KW"/>
</dbReference>
<proteinExistence type="predicted"/>
<sequence length="386" mass="41377">MDPTPPRSGRRRRRREYLLALEEERRKIQVFQRELPLCLELVTQTIEGMRSQVDGGSEETVSDHGPVLEELMPLKPSLSLSISSEEHESGAGAGKREEAAETPPPEATKQQATPDWLRSVQLWSQEPQQRPSPPPSPQQPLCKPVALSARKAGGAFQPFEKQKKRAEAPASSATTAAAVVGDSSDGAPADTDAAGRRPRSADKETSGDAEDKGSDRKDGKGGGEEGQSQAQAPARKPRRCWAPELHRRFLQALQQLGGSHVATPKQIRELMKVDGLTNDEVKSHLQGTPRWRRRPDARRSKQHEQGAVFRAATAAPSSAASSAPSSAATAAPSSAASSTASTTAAMPHNTHHPDTHESSIHASMQVMIALAGPIRFVVKAWTSGGG</sequence>
<keyword evidence="5" id="KW-0539">Nucleus</keyword>
<evidence type="ECO:0000256" key="1">
    <source>
        <dbReference type="ARBA" id="ARBA00004123"/>
    </source>
</evidence>
<evidence type="ECO:0000259" key="7">
    <source>
        <dbReference type="PROSITE" id="PS51294"/>
    </source>
</evidence>
<dbReference type="InterPro" id="IPR006447">
    <property type="entry name" value="Myb_dom_plants"/>
</dbReference>